<dbReference type="AlphaFoldDB" id="A0A2S9XGD2"/>
<dbReference type="Gene3D" id="3.40.390.10">
    <property type="entry name" value="Collagenase (Catalytic Domain)"/>
    <property type="match status" value="1"/>
</dbReference>
<proteinExistence type="predicted"/>
<evidence type="ECO:0000256" key="3">
    <source>
        <dbReference type="ARBA" id="ARBA00022801"/>
    </source>
</evidence>
<evidence type="ECO:0000259" key="6">
    <source>
        <dbReference type="Pfam" id="PF00413"/>
    </source>
</evidence>
<feature type="domain" description="Peptidase M10 metallopeptidase" evidence="6">
    <location>
        <begin position="170"/>
        <end position="195"/>
    </location>
</feature>
<keyword evidence="2" id="KW-0479">Metal-binding</keyword>
<keyword evidence="1" id="KW-0645">Protease</keyword>
<dbReference type="GO" id="GO:0031012">
    <property type="term" value="C:extracellular matrix"/>
    <property type="evidence" value="ECO:0007669"/>
    <property type="project" value="InterPro"/>
</dbReference>
<dbReference type="GO" id="GO:0004222">
    <property type="term" value="F:metalloendopeptidase activity"/>
    <property type="evidence" value="ECO:0007669"/>
    <property type="project" value="InterPro"/>
</dbReference>
<evidence type="ECO:0000256" key="5">
    <source>
        <dbReference type="SAM" id="SignalP"/>
    </source>
</evidence>
<name>A0A2S9XGD2_9BACT</name>
<dbReference type="InterPro" id="IPR024079">
    <property type="entry name" value="MetalloPept_cat_dom_sf"/>
</dbReference>
<evidence type="ECO:0000256" key="4">
    <source>
        <dbReference type="ARBA" id="ARBA00022833"/>
    </source>
</evidence>
<keyword evidence="3" id="KW-0378">Hydrolase</keyword>
<dbReference type="SUPFAM" id="SSF55486">
    <property type="entry name" value="Metalloproteases ('zincins'), catalytic domain"/>
    <property type="match status" value="1"/>
</dbReference>
<dbReference type="Pfam" id="PF00413">
    <property type="entry name" value="Peptidase_M10"/>
    <property type="match status" value="1"/>
</dbReference>
<accession>A0A2S9XGD2</accession>
<dbReference type="RefSeq" id="WP_106094921.1">
    <property type="nucleotide sequence ID" value="NZ_PVNL01000167.1"/>
</dbReference>
<dbReference type="OrthoDB" id="259096at2"/>
<evidence type="ECO:0000313" key="8">
    <source>
        <dbReference type="Proteomes" id="UP000238823"/>
    </source>
</evidence>
<feature type="chain" id="PRO_5015412771" description="Peptidase M10 metallopeptidase domain-containing protein" evidence="5">
    <location>
        <begin position="26"/>
        <end position="455"/>
    </location>
</feature>
<dbReference type="GO" id="GO:0008270">
    <property type="term" value="F:zinc ion binding"/>
    <property type="evidence" value="ECO:0007669"/>
    <property type="project" value="InterPro"/>
</dbReference>
<comment type="caution">
    <text evidence="7">The sequence shown here is derived from an EMBL/GenBank/DDBJ whole genome shotgun (WGS) entry which is preliminary data.</text>
</comment>
<feature type="signal peptide" evidence="5">
    <location>
        <begin position="1"/>
        <end position="25"/>
    </location>
</feature>
<keyword evidence="5" id="KW-0732">Signal</keyword>
<dbReference type="GO" id="GO:0006508">
    <property type="term" value="P:proteolysis"/>
    <property type="evidence" value="ECO:0007669"/>
    <property type="project" value="UniProtKB-KW"/>
</dbReference>
<dbReference type="EMBL" id="PVNL01000167">
    <property type="protein sequence ID" value="PRP91923.1"/>
    <property type="molecule type" value="Genomic_DNA"/>
</dbReference>
<dbReference type="InterPro" id="IPR001818">
    <property type="entry name" value="Pept_M10_metallopeptidase"/>
</dbReference>
<protein>
    <recommendedName>
        <fullName evidence="6">Peptidase M10 metallopeptidase domain-containing protein</fullName>
    </recommendedName>
</protein>
<gene>
    <name evidence="7" type="ORF">ENSA7_81810</name>
</gene>
<sequence length="455" mass="48328">MNDKRKLVGTIALVCCLALPNRAEAYCVSSKPMIAFWSIKFPDLRVPVWISTSQDYTVANTGQAPQDVARLAIEVIARHNESVLAPKLYFAGFTNEKYDLDNPTNPLDKLPAGITIMSMPCEDNSDLCGGGATGCANYASRGFGSLDPLGWVFFVPPGCDDGAGFSMNAYGDMAQVMLHEIGHTLGLQHSNRSKSECEAGGSTHVGPVDGTSGVMYTSLPAGFAGDRTWRRDDLEGLEHLYGAAAPAYEPAWWDDSDYPNYPAEAAATALVGMAVSRTAVVSNRAPSGVQALVTTDPVGRVIHRIVNEAGDATPAVQQMAVDPGPSGITWSLPAVAMSEAESTERVFVAWMANETSTSRAMTLRTAVRLASSPTWQYSDHPDEFQVNRLAAGFDRGSETFVVTTVALFTTELQLVLFDMAGSPLGPAITLEGLYAFGAGAPLCAGGTVSDPVLRV</sequence>
<reference evidence="7 8" key="1">
    <citation type="submission" date="2018-03" db="EMBL/GenBank/DDBJ databases">
        <title>Draft Genome Sequences of the Obligatory Marine Myxobacteria Enhygromyxa salina SWB007.</title>
        <authorList>
            <person name="Poehlein A."/>
            <person name="Moghaddam J.A."/>
            <person name="Harms H."/>
            <person name="Alanjari M."/>
            <person name="Koenig G.M."/>
            <person name="Daniel R."/>
            <person name="Schaeberle T.F."/>
        </authorList>
    </citation>
    <scope>NUCLEOTIDE SEQUENCE [LARGE SCALE GENOMIC DNA]</scope>
    <source>
        <strain evidence="7 8">SWB007</strain>
    </source>
</reference>
<evidence type="ECO:0000313" key="7">
    <source>
        <dbReference type="EMBL" id="PRP91923.1"/>
    </source>
</evidence>
<keyword evidence="4" id="KW-0862">Zinc</keyword>
<dbReference type="Proteomes" id="UP000238823">
    <property type="component" value="Unassembled WGS sequence"/>
</dbReference>
<evidence type="ECO:0000256" key="2">
    <source>
        <dbReference type="ARBA" id="ARBA00022723"/>
    </source>
</evidence>
<organism evidence="7 8">
    <name type="scientific">Enhygromyxa salina</name>
    <dbReference type="NCBI Taxonomy" id="215803"/>
    <lineage>
        <taxon>Bacteria</taxon>
        <taxon>Pseudomonadati</taxon>
        <taxon>Myxococcota</taxon>
        <taxon>Polyangia</taxon>
        <taxon>Nannocystales</taxon>
        <taxon>Nannocystaceae</taxon>
        <taxon>Enhygromyxa</taxon>
    </lineage>
</organism>
<evidence type="ECO:0000256" key="1">
    <source>
        <dbReference type="ARBA" id="ARBA00022670"/>
    </source>
</evidence>